<evidence type="ECO:0000256" key="2">
    <source>
        <dbReference type="ARBA" id="ARBA00022801"/>
    </source>
</evidence>
<dbReference type="InterPro" id="IPR009003">
    <property type="entry name" value="Peptidase_S1_PA"/>
</dbReference>
<dbReference type="PROSITE" id="PS50287">
    <property type="entry name" value="SRCR_2"/>
    <property type="match status" value="1"/>
</dbReference>
<dbReference type="InterPro" id="IPR036055">
    <property type="entry name" value="LDL_receptor-like_sf"/>
</dbReference>
<proteinExistence type="predicted"/>
<dbReference type="AlphaFoldDB" id="A0A674A676"/>
<keyword evidence="9" id="KW-1133">Transmembrane helix</keyword>
<accession>A0A674A676</accession>
<dbReference type="InParanoid" id="A0A674A676"/>
<evidence type="ECO:0000256" key="4">
    <source>
        <dbReference type="ARBA" id="ARBA00023157"/>
    </source>
</evidence>
<keyword evidence="2 8" id="KW-0378">Hydrolase</keyword>
<evidence type="ECO:0000313" key="12">
    <source>
        <dbReference type="Ensembl" id="ENSSTUP00000054560.1"/>
    </source>
</evidence>
<dbReference type="Proteomes" id="UP000472277">
    <property type="component" value="Chromosome 19"/>
</dbReference>
<dbReference type="InterPro" id="IPR043504">
    <property type="entry name" value="Peptidase_S1_PA_chymotrypsin"/>
</dbReference>
<dbReference type="OMA" id="STRWVIS"/>
<dbReference type="SUPFAM" id="SSF57424">
    <property type="entry name" value="LDL receptor-like module"/>
    <property type="match status" value="1"/>
</dbReference>
<dbReference type="PROSITE" id="PS50068">
    <property type="entry name" value="LDLRA_2"/>
    <property type="match status" value="1"/>
</dbReference>
<evidence type="ECO:0000256" key="1">
    <source>
        <dbReference type="ARBA" id="ARBA00022670"/>
    </source>
</evidence>
<dbReference type="CDD" id="cd00112">
    <property type="entry name" value="LDLa"/>
    <property type="match status" value="1"/>
</dbReference>
<dbReference type="GeneTree" id="ENSGT00940000155418"/>
<organism evidence="12 13">
    <name type="scientific">Salmo trutta</name>
    <name type="common">Brown trout</name>
    <dbReference type="NCBI Taxonomy" id="8032"/>
    <lineage>
        <taxon>Eukaryota</taxon>
        <taxon>Metazoa</taxon>
        <taxon>Chordata</taxon>
        <taxon>Craniata</taxon>
        <taxon>Vertebrata</taxon>
        <taxon>Euteleostomi</taxon>
        <taxon>Actinopterygii</taxon>
        <taxon>Neopterygii</taxon>
        <taxon>Teleostei</taxon>
        <taxon>Protacanthopterygii</taxon>
        <taxon>Salmoniformes</taxon>
        <taxon>Salmonidae</taxon>
        <taxon>Salmoninae</taxon>
        <taxon>Salmo</taxon>
    </lineage>
</organism>
<dbReference type="SUPFAM" id="SSF50494">
    <property type="entry name" value="Trypsin-like serine proteases"/>
    <property type="match status" value="1"/>
</dbReference>
<dbReference type="InterPro" id="IPR018114">
    <property type="entry name" value="TRYPSIN_HIS"/>
</dbReference>
<dbReference type="PROSITE" id="PS00135">
    <property type="entry name" value="TRYPSIN_SER"/>
    <property type="match status" value="1"/>
</dbReference>
<dbReference type="SMART" id="SM00202">
    <property type="entry name" value="SR"/>
    <property type="match status" value="1"/>
</dbReference>
<keyword evidence="5" id="KW-0325">Glycoprotein</keyword>
<sequence>MPQHQKRQVTVARRDQGARKKMTLITVCCVLVTLGILAVGAYFIWCLVDSKFFFCSQSLKFIPVTMVCDGKADCAGGKDELTCVSSKPANATFPVRLVGESMVLQVFRVEAGWSTVCADDWGLSDTRSACQHLGYTLNPKSDRLDITSLHHSLGESFSAVRARTDGLLHTALISRQTCISGSVIALSCSDCGDAVGQDRVVGGSDTTIEEWPWQASLQKDKQHVCGGSLVSLTWLITAAHCFSRDGKDLNLWQVVLGRTHLMSTGGISVAAIMINKDYNSFTHDYDIAMLKLTRPVTTGDTLRPVCLPPHSLPLKAGDSLVVTGWGFQQEEGNISSILQSATVSLIDRKVCSRPSIYGPSLTPRMLCAGNMEGKVDACQGDSGGPLVFLSKSWQLVGVVSWGVGCARPGNPGVYCSVEQQLNWIYSIMEVGVWPLSQTSLGLKRGRAGPDNVMGKLIPHFDAFLLVIDVFKMPYLI</sequence>
<dbReference type="PANTHER" id="PTHR24252:SF17">
    <property type="entry name" value="SUPPRESSOR OF TUMORIGENICITY 14 PROTEIN HOMOLOG-RELATED"/>
    <property type="match status" value="1"/>
</dbReference>
<keyword evidence="4 6" id="KW-1015">Disulfide bond</keyword>
<dbReference type="InterPro" id="IPR001314">
    <property type="entry name" value="Peptidase_S1A"/>
</dbReference>
<evidence type="ECO:0000256" key="9">
    <source>
        <dbReference type="SAM" id="Phobius"/>
    </source>
</evidence>
<feature type="transmembrane region" description="Helical" evidence="9">
    <location>
        <begin position="21"/>
        <end position="45"/>
    </location>
</feature>
<evidence type="ECO:0000313" key="13">
    <source>
        <dbReference type="Proteomes" id="UP000472277"/>
    </source>
</evidence>
<reference evidence="12" key="2">
    <citation type="submission" date="2025-09" db="UniProtKB">
        <authorList>
            <consortium name="Ensembl"/>
        </authorList>
    </citation>
    <scope>IDENTIFICATION</scope>
</reference>
<dbReference type="GO" id="GO:0016020">
    <property type="term" value="C:membrane"/>
    <property type="evidence" value="ECO:0007669"/>
    <property type="project" value="InterPro"/>
</dbReference>
<evidence type="ECO:0000256" key="5">
    <source>
        <dbReference type="ARBA" id="ARBA00023180"/>
    </source>
</evidence>
<dbReference type="InterPro" id="IPR001190">
    <property type="entry name" value="SRCR"/>
</dbReference>
<comment type="caution">
    <text evidence="7">Lacks conserved residue(s) required for the propagation of feature annotation.</text>
</comment>
<dbReference type="Ensembl" id="ENSSTUT00000057057.1">
    <property type="protein sequence ID" value="ENSSTUP00000054560.1"/>
    <property type="gene ID" value="ENSSTUG00000023119.1"/>
</dbReference>
<dbReference type="Gene3D" id="3.10.250.10">
    <property type="entry name" value="SRCR-like domain"/>
    <property type="match status" value="1"/>
</dbReference>
<feature type="domain" description="Peptidase S1" evidence="10">
    <location>
        <begin position="200"/>
        <end position="429"/>
    </location>
</feature>
<evidence type="ECO:0000256" key="3">
    <source>
        <dbReference type="ARBA" id="ARBA00022825"/>
    </source>
</evidence>
<dbReference type="SMART" id="SM00020">
    <property type="entry name" value="Tryp_SPc"/>
    <property type="match status" value="1"/>
</dbReference>
<dbReference type="InterPro" id="IPR002172">
    <property type="entry name" value="LDrepeatLR_classA_rpt"/>
</dbReference>
<dbReference type="Pfam" id="PF00089">
    <property type="entry name" value="Trypsin"/>
    <property type="match status" value="1"/>
</dbReference>
<dbReference type="Gene3D" id="2.40.10.10">
    <property type="entry name" value="Trypsin-like serine proteases"/>
    <property type="match status" value="2"/>
</dbReference>
<gene>
    <name evidence="12" type="primary">tmprss4b</name>
</gene>
<dbReference type="Gene3D" id="4.10.400.10">
    <property type="entry name" value="Low-density Lipoprotein Receptor"/>
    <property type="match status" value="1"/>
</dbReference>
<keyword evidence="13" id="KW-1185">Reference proteome</keyword>
<keyword evidence="9" id="KW-0812">Transmembrane</keyword>
<dbReference type="CDD" id="cd00190">
    <property type="entry name" value="Tryp_SPc"/>
    <property type="match status" value="1"/>
</dbReference>
<evidence type="ECO:0000256" key="8">
    <source>
        <dbReference type="RuleBase" id="RU363034"/>
    </source>
</evidence>
<dbReference type="InterPro" id="IPR001254">
    <property type="entry name" value="Trypsin_dom"/>
</dbReference>
<dbReference type="PRINTS" id="PR00722">
    <property type="entry name" value="CHYMOTRYPSIN"/>
</dbReference>
<dbReference type="FunFam" id="2.40.10.10:FF:000003">
    <property type="entry name" value="Transmembrane serine protease 3"/>
    <property type="match status" value="1"/>
</dbReference>
<dbReference type="SMART" id="SM00192">
    <property type="entry name" value="LDLa"/>
    <property type="match status" value="1"/>
</dbReference>
<feature type="domain" description="SRCR" evidence="11">
    <location>
        <begin position="95"/>
        <end position="134"/>
    </location>
</feature>
<dbReference type="GO" id="GO:0006508">
    <property type="term" value="P:proteolysis"/>
    <property type="evidence" value="ECO:0007669"/>
    <property type="project" value="UniProtKB-KW"/>
</dbReference>
<keyword evidence="9" id="KW-0472">Membrane</keyword>
<dbReference type="Pfam" id="PF15494">
    <property type="entry name" value="SRCR_2"/>
    <property type="match status" value="1"/>
</dbReference>
<reference evidence="12" key="1">
    <citation type="submission" date="2025-08" db="UniProtKB">
        <authorList>
            <consortium name="Ensembl"/>
        </authorList>
    </citation>
    <scope>IDENTIFICATION</scope>
</reference>
<keyword evidence="1 8" id="KW-0645">Protease</keyword>
<evidence type="ECO:0000259" key="10">
    <source>
        <dbReference type="PROSITE" id="PS50240"/>
    </source>
</evidence>
<feature type="disulfide bond" evidence="6">
    <location>
        <begin position="68"/>
        <end position="83"/>
    </location>
</feature>
<name>A0A674A676_SALTR</name>
<dbReference type="GO" id="GO:0004252">
    <property type="term" value="F:serine-type endopeptidase activity"/>
    <property type="evidence" value="ECO:0007669"/>
    <property type="project" value="InterPro"/>
</dbReference>
<dbReference type="InterPro" id="IPR033116">
    <property type="entry name" value="TRYPSIN_SER"/>
</dbReference>
<protein>
    <submittedName>
        <fullName evidence="12">Transmembrane serine protease 4b</fullName>
    </submittedName>
</protein>
<dbReference type="SUPFAM" id="SSF56487">
    <property type="entry name" value="SRCR-like"/>
    <property type="match status" value="1"/>
</dbReference>
<evidence type="ECO:0000259" key="11">
    <source>
        <dbReference type="PROSITE" id="PS50287"/>
    </source>
</evidence>
<evidence type="ECO:0000256" key="7">
    <source>
        <dbReference type="PROSITE-ProRule" id="PRU00196"/>
    </source>
</evidence>
<dbReference type="FunCoup" id="A0A674A676">
    <property type="interactions" value="171"/>
</dbReference>
<evidence type="ECO:0000256" key="6">
    <source>
        <dbReference type="PROSITE-ProRule" id="PRU00124"/>
    </source>
</evidence>
<dbReference type="PROSITE" id="PS00134">
    <property type="entry name" value="TRYPSIN_HIS"/>
    <property type="match status" value="1"/>
</dbReference>
<dbReference type="InterPro" id="IPR036772">
    <property type="entry name" value="SRCR-like_dom_sf"/>
</dbReference>
<keyword evidence="3 8" id="KW-0720">Serine protease</keyword>
<dbReference type="PROSITE" id="PS50240">
    <property type="entry name" value="TRYPSIN_DOM"/>
    <property type="match status" value="1"/>
</dbReference>
<dbReference type="PANTHER" id="PTHR24252">
    <property type="entry name" value="ACROSIN-RELATED"/>
    <property type="match status" value="1"/>
</dbReference>